<dbReference type="HOGENOM" id="CLU_3018033_0_0_1"/>
<evidence type="ECO:0000313" key="1">
    <source>
        <dbReference type="EnsemblPlants" id="PGSC0003DMT400007536"/>
    </source>
</evidence>
<dbReference type="Proteomes" id="UP000011115">
    <property type="component" value="Unassembled WGS sequence"/>
</dbReference>
<evidence type="ECO:0000313" key="2">
    <source>
        <dbReference type="Proteomes" id="UP000011115"/>
    </source>
</evidence>
<reference evidence="1" key="2">
    <citation type="submission" date="2015-06" db="UniProtKB">
        <authorList>
            <consortium name="EnsemblPlants"/>
        </authorList>
    </citation>
    <scope>IDENTIFICATION</scope>
    <source>
        <strain evidence="1">DM1-3 516 R44</strain>
    </source>
</reference>
<accession>M0ZT58</accession>
<organism evidence="1 2">
    <name type="scientific">Solanum tuberosum</name>
    <name type="common">Potato</name>
    <dbReference type="NCBI Taxonomy" id="4113"/>
    <lineage>
        <taxon>Eukaryota</taxon>
        <taxon>Viridiplantae</taxon>
        <taxon>Streptophyta</taxon>
        <taxon>Embryophyta</taxon>
        <taxon>Tracheophyta</taxon>
        <taxon>Spermatophyta</taxon>
        <taxon>Magnoliopsida</taxon>
        <taxon>eudicotyledons</taxon>
        <taxon>Gunneridae</taxon>
        <taxon>Pentapetalae</taxon>
        <taxon>asterids</taxon>
        <taxon>lamiids</taxon>
        <taxon>Solanales</taxon>
        <taxon>Solanaceae</taxon>
        <taxon>Solanoideae</taxon>
        <taxon>Solaneae</taxon>
        <taxon>Solanum</taxon>
    </lineage>
</organism>
<keyword evidence="2" id="KW-1185">Reference proteome</keyword>
<proteinExistence type="predicted"/>
<protein>
    <submittedName>
        <fullName evidence="1">Cf-2.1</fullName>
    </submittedName>
</protein>
<name>M0ZT58_SOLTU</name>
<dbReference type="EnsemblPlants" id="PGSC0003DMT400007536">
    <property type="protein sequence ID" value="PGSC0003DMT400007536"/>
    <property type="gene ID" value="PGSC0003DMG401002909"/>
</dbReference>
<sequence>MDTLFELTTEGSDEDENVIALLAIELWSKVPKLDGLQCCERNSTCTRKVHIILAHY</sequence>
<dbReference type="AlphaFoldDB" id="M0ZT58"/>
<reference evidence="2" key="1">
    <citation type="journal article" date="2011" name="Nature">
        <title>Genome sequence and analysis of the tuber crop potato.</title>
        <authorList>
            <consortium name="The Potato Genome Sequencing Consortium"/>
        </authorList>
    </citation>
    <scope>NUCLEOTIDE SEQUENCE [LARGE SCALE GENOMIC DNA]</scope>
    <source>
        <strain evidence="2">cv. DM1-3 516 R44</strain>
    </source>
</reference>
<dbReference type="Gramene" id="PGSC0003DMT400007536">
    <property type="protein sequence ID" value="PGSC0003DMT400007536"/>
    <property type="gene ID" value="PGSC0003DMG401002909"/>
</dbReference>